<protein>
    <submittedName>
        <fullName evidence="1">Uncharacterized protein</fullName>
    </submittedName>
</protein>
<accession>A0A8S5SVU4</accession>
<proteinExistence type="predicted"/>
<reference evidence="1" key="1">
    <citation type="journal article" date="2021" name="Proc. Natl. Acad. Sci. U.S.A.">
        <title>A Catalog of Tens of Thousands of Viruses from Human Metagenomes Reveals Hidden Associations with Chronic Diseases.</title>
        <authorList>
            <person name="Tisza M.J."/>
            <person name="Buck C.B."/>
        </authorList>
    </citation>
    <scope>NUCLEOTIDE SEQUENCE</scope>
    <source>
        <strain evidence="1">CtZHD14</strain>
    </source>
</reference>
<sequence>MANVLNTLYPPQVSTFMNAFVNTENAKVYFSLSPYNSSTDIKRVHISVVNQLNNENALNLETGIIISEGLNYDTKRGLYRIEIPYTSIIGGSFNINQFYKVQLRFDSYEGDAAHSSEKEKTAYLLNYQSCFSEWSSVCLIRPILQPSIVLRQFDSWTDEKKIAFNKGIIPISGKVFFGQDTNNETETLQSYQLKILSVDGEVLLTSPVVYTGDNLDPNDINYKLDVQTLDTTDSAEFKLGVYITTKNQYMLSKLYDFQIADFYIDDAFKPTIATSIDNDNGEVEIKITNIQTIFGTVYVKRADSLSNFKNYQTLYSEKISGPINLTLTDNTVGSLLWYRYSIQLENSKGNLSKVYYSSTVMPDFYDAFLSAGDKQIGLRYNYKISSFKPVVNRSKIDTLGGRYPKFAENAILNYKQFSISATISAESDPYQQFISKSSTYTISSDKNTLYNNYVAENNDIKALVRNDFKDYDISSNADYPYGQFPSDTSKRFITTNTNDWMWEREFRDRLSEWLNNGEPKLYRSMAEGNMVVMLTDITLTPKDQLGRRLWDVSATAYECADATSLDTLDTLGIYKRTLIDDIQSGSSSSPDPEPEYLEVIKVGQLFQYTPPADKTNIVSIILQNLKEKYGGVLSNKKPDDLYLKNIKIFFQNRPNIFLPSGNNFNLVNDPSAYTEQERSRMVMGYTFNLQTSGAAERMFFVNERGYYQVPNLMDVTGLYFNQTTDLVTIEYTMVYKEKNDESIIVSGNTVERIVVGQEQGIFEPNAYQGEKIRRKYNFVRPTSDGKETDFYEKMEYWKGICLDVTPFALVHLQYEGEETYNNYLVGETGILHMLKNVPVKDLCFLGRRMRRVDYSRAKYLKEWEYVVVPNGTVTQVDKIKHPIENGVYTVNGIQKIFYHSSWYDFKEATFDPIEGNKEIQEVGLAVVPIHGAINYYGNVVKSSL</sequence>
<name>A0A8S5SVU4_9CAUD</name>
<dbReference type="EMBL" id="BK032687">
    <property type="protein sequence ID" value="DAF55204.1"/>
    <property type="molecule type" value="Genomic_DNA"/>
</dbReference>
<evidence type="ECO:0000313" key="1">
    <source>
        <dbReference type="EMBL" id="DAF55204.1"/>
    </source>
</evidence>
<organism evidence="1">
    <name type="scientific">Siphoviridae sp. ctZHD14</name>
    <dbReference type="NCBI Taxonomy" id="2827891"/>
    <lineage>
        <taxon>Viruses</taxon>
        <taxon>Duplodnaviria</taxon>
        <taxon>Heunggongvirae</taxon>
        <taxon>Uroviricota</taxon>
        <taxon>Caudoviricetes</taxon>
    </lineage>
</organism>